<evidence type="ECO:0000313" key="3">
    <source>
        <dbReference type="EMBL" id="APA15387.1"/>
    </source>
</evidence>
<feature type="region of interest" description="Disordered" evidence="2">
    <location>
        <begin position="34"/>
        <end position="67"/>
    </location>
</feature>
<feature type="compositionally biased region" description="Low complexity" evidence="2">
    <location>
        <begin position="12"/>
        <end position="21"/>
    </location>
</feature>
<keyword evidence="1" id="KW-0175">Coiled coil</keyword>
<accession>A0A1D9QKA7</accession>
<reference evidence="4" key="1">
    <citation type="journal article" date="2017" name="Genome Biol. Evol.">
        <title>The complete genome sequence of the phytopathogenic fungus Sclerotinia sclerotiorum reveals insights into the genome architecture of broad host range pathogens.</title>
        <authorList>
            <person name="Derbyshire M."/>
            <person name="Denton-Giles M."/>
            <person name="Hegedus D."/>
            <person name="Seifbarghy S."/>
            <person name="Rollins J."/>
            <person name="van Kan J."/>
            <person name="Seidl M.F."/>
            <person name="Faino L."/>
            <person name="Mbengue M."/>
            <person name="Navaud O."/>
            <person name="Raffaele S."/>
            <person name="Hammond-Kosack K."/>
            <person name="Heard S."/>
            <person name="Oliver R."/>
        </authorList>
    </citation>
    <scope>NUCLEOTIDE SEQUENCE [LARGE SCALE GENOMIC DNA]</scope>
    <source>
        <strain evidence="4">ATCC 18683 / 1980 / Ss-1</strain>
    </source>
</reference>
<feature type="compositionally biased region" description="Low complexity" evidence="2">
    <location>
        <begin position="52"/>
        <end position="65"/>
    </location>
</feature>
<feature type="coiled-coil region" evidence="1">
    <location>
        <begin position="139"/>
        <end position="173"/>
    </location>
</feature>
<gene>
    <name evidence="3" type="ORF">sscle_14g101570</name>
</gene>
<dbReference type="AlphaFoldDB" id="A0A1D9QKA7"/>
<evidence type="ECO:0000256" key="2">
    <source>
        <dbReference type="SAM" id="MobiDB-lite"/>
    </source>
</evidence>
<sequence>MDSPNIPPPNSTPNQPSNLSPEILSANLSEILTMTTAFQDGNTQNSASLETPAESSQPSSPSASSVFMDDELANRKWFSRSHDDTVLDRVRKAAEQEDQIDPEEEVMEDAANAFQNARFRHCELALLLQQIKERNDLSLKETRKEFEELMNDIKKAEEEFEEVMKKIKESGEMSGPIKKFKRDWRFSISE</sequence>
<feature type="compositionally biased region" description="Pro residues" evidence="2">
    <location>
        <begin position="1"/>
        <end position="11"/>
    </location>
</feature>
<dbReference type="VEuPathDB" id="FungiDB:sscle_14g101570"/>
<name>A0A1D9QKA7_SCLS1</name>
<dbReference type="EMBL" id="CP017827">
    <property type="protein sequence ID" value="APA15387.1"/>
    <property type="molecule type" value="Genomic_DNA"/>
</dbReference>
<feature type="region of interest" description="Disordered" evidence="2">
    <location>
        <begin position="1"/>
        <end position="22"/>
    </location>
</feature>
<dbReference type="Proteomes" id="UP000177798">
    <property type="component" value="Chromosome 14"/>
</dbReference>
<evidence type="ECO:0000256" key="1">
    <source>
        <dbReference type="SAM" id="Coils"/>
    </source>
</evidence>
<proteinExistence type="predicted"/>
<dbReference type="OrthoDB" id="3563644at2759"/>
<protein>
    <submittedName>
        <fullName evidence="3">Uncharacterized protein</fullName>
    </submittedName>
</protein>
<evidence type="ECO:0000313" key="4">
    <source>
        <dbReference type="Proteomes" id="UP000177798"/>
    </source>
</evidence>
<organism evidence="3 4">
    <name type="scientific">Sclerotinia sclerotiorum (strain ATCC 18683 / 1980 / Ss-1)</name>
    <name type="common">White mold</name>
    <name type="synonym">Whetzelinia sclerotiorum</name>
    <dbReference type="NCBI Taxonomy" id="665079"/>
    <lineage>
        <taxon>Eukaryota</taxon>
        <taxon>Fungi</taxon>
        <taxon>Dikarya</taxon>
        <taxon>Ascomycota</taxon>
        <taxon>Pezizomycotina</taxon>
        <taxon>Leotiomycetes</taxon>
        <taxon>Helotiales</taxon>
        <taxon>Sclerotiniaceae</taxon>
        <taxon>Sclerotinia</taxon>
    </lineage>
</organism>
<feature type="compositionally biased region" description="Polar residues" evidence="2">
    <location>
        <begin position="34"/>
        <end position="49"/>
    </location>
</feature>